<sequence length="134" mass="15008">MSVLASYPTLVLHLHQGARNALETEWLGYASSADFRRFIAAAIDLAREHHVTAWIANDQLLGAVRPKDLAWVGKEVLPALVVLGVVRFARLEAEQTLNRLLIGNLYQDTTPELPFQTRTFTDVQQARAWAVEES</sequence>
<accession>A0ABS8AW69</accession>
<dbReference type="Proteomes" id="UP001165296">
    <property type="component" value="Unassembled WGS sequence"/>
</dbReference>
<evidence type="ECO:0000313" key="2">
    <source>
        <dbReference type="Proteomes" id="UP001165296"/>
    </source>
</evidence>
<gene>
    <name evidence="1" type="ORF">LGH74_16435</name>
</gene>
<comment type="caution">
    <text evidence="1">The sequence shown here is derived from an EMBL/GenBank/DDBJ whole genome shotgun (WGS) entry which is preliminary data.</text>
</comment>
<dbReference type="RefSeq" id="WP_226177320.1">
    <property type="nucleotide sequence ID" value="NZ_JAJADR010000005.1"/>
</dbReference>
<reference evidence="1" key="1">
    <citation type="submission" date="2021-10" db="EMBL/GenBank/DDBJ databases">
        <authorList>
            <person name="Dean J.D."/>
            <person name="Kim M.K."/>
            <person name="Newey C.N."/>
            <person name="Stoker T.S."/>
            <person name="Thompson D.W."/>
            <person name="Grose J.H."/>
        </authorList>
    </citation>
    <scope>NUCLEOTIDE SEQUENCE</scope>
    <source>
        <strain evidence="1">BT178</strain>
    </source>
</reference>
<keyword evidence="2" id="KW-1185">Reference proteome</keyword>
<proteinExistence type="predicted"/>
<protein>
    <recommendedName>
        <fullName evidence="3">STAS/SEC14 domain-containing protein</fullName>
    </recommendedName>
</protein>
<evidence type="ECO:0008006" key="3">
    <source>
        <dbReference type="Google" id="ProtNLM"/>
    </source>
</evidence>
<evidence type="ECO:0000313" key="1">
    <source>
        <dbReference type="EMBL" id="MCB2409581.1"/>
    </source>
</evidence>
<dbReference type="EMBL" id="JAJADR010000005">
    <property type="protein sequence ID" value="MCB2409581.1"/>
    <property type="molecule type" value="Genomic_DNA"/>
</dbReference>
<name>A0ABS8AW69_9BACT</name>
<organism evidence="1 2">
    <name type="scientific">Hymenobacter lucidus</name>
    <dbReference type="NCBI Taxonomy" id="2880930"/>
    <lineage>
        <taxon>Bacteria</taxon>
        <taxon>Pseudomonadati</taxon>
        <taxon>Bacteroidota</taxon>
        <taxon>Cytophagia</taxon>
        <taxon>Cytophagales</taxon>
        <taxon>Hymenobacteraceae</taxon>
        <taxon>Hymenobacter</taxon>
    </lineage>
</organism>